<accession>A0AA88KIS2</accession>
<evidence type="ECO:0000256" key="6">
    <source>
        <dbReference type="ARBA" id="ARBA00053339"/>
    </source>
</evidence>
<dbReference type="Pfam" id="PF03636">
    <property type="entry name" value="Glyco_hydro_65N"/>
    <property type="match status" value="1"/>
</dbReference>
<evidence type="ECO:0000313" key="14">
    <source>
        <dbReference type="Proteomes" id="UP000816034"/>
    </source>
</evidence>
<comment type="function">
    <text evidence="6">Catalyzes the hydrolysis of glucose from the disaccharide unit linked to hydroxylysine residues of collagen and collagen-like proteins.</text>
</comment>
<protein>
    <recommendedName>
        <fullName evidence="8">Protein-glucosylgalactosylhydroxylysine glucosidase</fullName>
        <ecNumber evidence="7">3.2.1.107</ecNumber>
    </recommendedName>
    <alternativeName>
        <fullName evidence="9">Acid trehalase-like protein 1</fullName>
    </alternativeName>
</protein>
<dbReference type="AlphaFoldDB" id="A0AA88KIS2"/>
<dbReference type="SUPFAM" id="SSF48208">
    <property type="entry name" value="Six-hairpin glycosidases"/>
    <property type="match status" value="1"/>
</dbReference>
<comment type="catalytic activity">
    <reaction evidence="1">
        <text>alpha,alpha-trehalose + H2O = alpha-D-glucose + beta-D-glucose</text>
        <dbReference type="Rhea" id="RHEA:32675"/>
        <dbReference type="ChEBI" id="CHEBI:15377"/>
        <dbReference type="ChEBI" id="CHEBI:15903"/>
        <dbReference type="ChEBI" id="CHEBI:16551"/>
        <dbReference type="ChEBI" id="CHEBI:17925"/>
        <dbReference type="EC" id="3.2.1.28"/>
    </reaction>
</comment>
<keyword evidence="10" id="KW-1133">Transmembrane helix</keyword>
<comment type="similarity">
    <text evidence="2">Belongs to the glycosyl hydrolase 65 family.</text>
</comment>
<feature type="domain" description="Glycoside hydrolase family 65 N-terminal" evidence="12">
    <location>
        <begin position="122"/>
        <end position="247"/>
    </location>
</feature>
<gene>
    <name evidence="13" type="ORF">C9374_006598</name>
</gene>
<reference evidence="13 14" key="1">
    <citation type="journal article" date="2018" name="BMC Genomics">
        <title>The genome of Naegleria lovaniensis, the basis for a comparative approach to unravel pathogenicity factors of the human pathogenic amoeba N. fowleri.</title>
        <authorList>
            <person name="Liechti N."/>
            <person name="Schurch N."/>
            <person name="Bruggmann R."/>
            <person name="Wittwer M."/>
        </authorList>
    </citation>
    <scope>NUCLEOTIDE SEQUENCE [LARGE SCALE GENOMIC DNA]</scope>
    <source>
        <strain evidence="13 14">ATCC 30569</strain>
    </source>
</reference>
<comment type="catalytic activity">
    <reaction evidence="5">
        <text>(5R)-5-O-[alpha-D-glucosyl-(1-&gt;2)-beta-D-galactosyl]-5-hydroxy-L-lysyl-[collagen] + H2O = (5R)-5-O-(beta-D-galactosyl)-5-hydroxy-L-lysyl-[collagen] + D-glucose</text>
        <dbReference type="Rhea" id="RHEA:11068"/>
        <dbReference type="Rhea" id="RHEA-COMP:12753"/>
        <dbReference type="Rhea" id="RHEA-COMP:12754"/>
        <dbReference type="ChEBI" id="CHEBI:4167"/>
        <dbReference type="ChEBI" id="CHEBI:15377"/>
        <dbReference type="ChEBI" id="CHEBI:133443"/>
        <dbReference type="ChEBI" id="CHEBI:133452"/>
        <dbReference type="EC" id="3.2.1.107"/>
    </reaction>
</comment>
<evidence type="ECO:0000256" key="7">
    <source>
        <dbReference type="ARBA" id="ARBA00066430"/>
    </source>
</evidence>
<dbReference type="PANTHER" id="PTHR11051">
    <property type="entry name" value="GLYCOSYL HYDROLASE-RELATED"/>
    <property type="match status" value="1"/>
</dbReference>
<dbReference type="GO" id="GO:0005975">
    <property type="term" value="P:carbohydrate metabolic process"/>
    <property type="evidence" value="ECO:0007669"/>
    <property type="project" value="InterPro"/>
</dbReference>
<dbReference type="Pfam" id="PF03632">
    <property type="entry name" value="Glyco_hydro_65m"/>
    <property type="match status" value="1"/>
</dbReference>
<evidence type="ECO:0000256" key="2">
    <source>
        <dbReference type="ARBA" id="ARBA00006768"/>
    </source>
</evidence>
<dbReference type="RefSeq" id="XP_044546743.1">
    <property type="nucleotide sequence ID" value="XM_044696475.1"/>
</dbReference>
<proteinExistence type="inferred from homology"/>
<evidence type="ECO:0000259" key="12">
    <source>
        <dbReference type="Pfam" id="PF03636"/>
    </source>
</evidence>
<keyword evidence="10" id="KW-0472">Membrane</keyword>
<evidence type="ECO:0000313" key="13">
    <source>
        <dbReference type="EMBL" id="KAG2379481.1"/>
    </source>
</evidence>
<evidence type="ECO:0000256" key="10">
    <source>
        <dbReference type="SAM" id="Phobius"/>
    </source>
</evidence>
<dbReference type="Gene3D" id="2.70.98.40">
    <property type="entry name" value="Glycoside hydrolase, family 65, N-terminal domain"/>
    <property type="match status" value="1"/>
</dbReference>
<dbReference type="InterPro" id="IPR005195">
    <property type="entry name" value="Glyco_hydro_65_M"/>
</dbReference>
<dbReference type="EMBL" id="PYSW02000028">
    <property type="protein sequence ID" value="KAG2379481.1"/>
    <property type="molecule type" value="Genomic_DNA"/>
</dbReference>
<dbReference type="GeneID" id="68099052"/>
<dbReference type="InterPro" id="IPR037018">
    <property type="entry name" value="GH65_N"/>
</dbReference>
<evidence type="ECO:0000256" key="9">
    <source>
        <dbReference type="ARBA" id="ARBA00079982"/>
    </source>
</evidence>
<evidence type="ECO:0000256" key="4">
    <source>
        <dbReference type="ARBA" id="ARBA00023295"/>
    </source>
</evidence>
<feature type="domain" description="Glycoside hydrolase family 65 central catalytic" evidence="11">
    <location>
        <begin position="383"/>
        <end position="610"/>
    </location>
</feature>
<evidence type="ECO:0000256" key="5">
    <source>
        <dbReference type="ARBA" id="ARBA00051415"/>
    </source>
</evidence>
<keyword evidence="10" id="KW-0812">Transmembrane</keyword>
<dbReference type="PANTHER" id="PTHR11051:SF8">
    <property type="entry name" value="PROTEIN-GLUCOSYLGALACTOSYLHYDROXYLYSINE GLUCOSIDASE"/>
    <property type="match status" value="1"/>
</dbReference>
<dbReference type="Proteomes" id="UP000816034">
    <property type="component" value="Unassembled WGS sequence"/>
</dbReference>
<dbReference type="GO" id="GO:0047402">
    <property type="term" value="F:protein-glucosylgalactosylhydroxylysine glucosidase activity"/>
    <property type="evidence" value="ECO:0007669"/>
    <property type="project" value="UniProtKB-EC"/>
</dbReference>
<dbReference type="EC" id="3.2.1.107" evidence="7"/>
<evidence type="ECO:0000256" key="1">
    <source>
        <dbReference type="ARBA" id="ARBA00001576"/>
    </source>
</evidence>
<feature type="transmembrane region" description="Helical" evidence="10">
    <location>
        <begin position="35"/>
        <end position="51"/>
    </location>
</feature>
<keyword evidence="14" id="KW-1185">Reference proteome</keyword>
<evidence type="ECO:0000256" key="8">
    <source>
        <dbReference type="ARBA" id="ARBA00071505"/>
    </source>
</evidence>
<sequence length="815" mass="92840">MNESSFHQRGHQVPRADNSSYSSRQITTIMMNKKTLIFFIMMMMIFVLNFVEEEIQLVSSLNIPFNGISNDLKHFIQQEHQSFRYPNYNDNNNNNNNDDWKERMAQAQLLATPSEPNDPNYLPSISNGYIGTVIDSADVFMGGVYVGQQVILDQLIGFHSRRARIPSMMNIHVKLNESEMDGTVTLKGVGSALDMERAMYLRRFVGISTELEDLKVEQRYYAHRVFRSLLVHQLDVDNRNGRNNVQIGLMQVVTPPSKDISFSEVKCPISWPNIMCQVGELVELETPESERVKVAFVTSIISSSLPIQVKANSRSIFTHITAIRSTIDSVDPLLEAATDFMKGISMDPQELMNNHTREWAELWKSGIELGGNVSLAAMVNSTLYYMLSATRKDYHWGISPGGVATNSYNGLMFWDQECFVLPSLVYLYPELAHGLIEYRFERLQQALHHAQRYGYAGAMYPFQSGYSGREVDLIALFNELEQHITGDIAFALQLYWQLTKDLNWLSTRGYPIASEIAKFWASRVTRNTFGLYEIHRVVGPDEFGIGFPWYSGVDNNVFTNAVAQISLRFANKAARALGKQDTPLFDAIANNMTILFDEVNQIHPEYDGFPKGNIYFMEYVKQADVVLLGYPLMFPMPPHVRYNDIRYYEKYMWSEGPAMTYSMHTITYLDLKNYSLAGEAFRRSLLNIHPPFNIISETPDPYKHFLDMGSFNFLTGAGGFLQSVQNGYGGLKAYDDYLLLNPQPFTQLNVTTMKLRGVHYVGGKFDLWFDGTKATITVSQLPTHRSSFTIEDSFGSKKQIVVNQQVSFIPPAKIF</sequence>
<dbReference type="InterPro" id="IPR008928">
    <property type="entry name" value="6-hairpin_glycosidase_sf"/>
</dbReference>
<dbReference type="InterPro" id="IPR012341">
    <property type="entry name" value="6hp_glycosidase-like_sf"/>
</dbReference>
<name>A0AA88KIS2_NAELO</name>
<dbReference type="FunFam" id="1.50.10.10:FF:000023">
    <property type="entry name" value="Protein-glucosylgalactosylhydroxylysine glucosidase"/>
    <property type="match status" value="1"/>
</dbReference>
<comment type="caution">
    <text evidence="13">The sequence shown here is derived from an EMBL/GenBank/DDBJ whole genome shotgun (WGS) entry which is preliminary data.</text>
</comment>
<dbReference type="Gene3D" id="1.50.10.10">
    <property type="match status" value="1"/>
</dbReference>
<keyword evidence="4" id="KW-0326">Glycosidase</keyword>
<evidence type="ECO:0000256" key="3">
    <source>
        <dbReference type="ARBA" id="ARBA00022801"/>
    </source>
</evidence>
<organism evidence="13 14">
    <name type="scientific">Naegleria lovaniensis</name>
    <name type="common">Amoeba</name>
    <dbReference type="NCBI Taxonomy" id="51637"/>
    <lineage>
        <taxon>Eukaryota</taxon>
        <taxon>Discoba</taxon>
        <taxon>Heterolobosea</taxon>
        <taxon>Tetramitia</taxon>
        <taxon>Eutetramitia</taxon>
        <taxon>Vahlkampfiidae</taxon>
        <taxon>Naegleria</taxon>
    </lineage>
</organism>
<evidence type="ECO:0000259" key="11">
    <source>
        <dbReference type="Pfam" id="PF03632"/>
    </source>
</evidence>
<dbReference type="InterPro" id="IPR005196">
    <property type="entry name" value="Glyco_hydro_65_N"/>
</dbReference>
<keyword evidence="3" id="KW-0378">Hydrolase</keyword>